<feature type="domain" description="ParB-like N-terminal" evidence="1">
    <location>
        <begin position="31"/>
        <end position="118"/>
    </location>
</feature>
<comment type="caution">
    <text evidence="2">The sequence shown here is derived from an EMBL/GenBank/DDBJ whole genome shotgun (WGS) entry which is preliminary data.</text>
</comment>
<protein>
    <submittedName>
        <fullName evidence="2">ParB N-terminal domain-containing protein</fullName>
    </submittedName>
</protein>
<evidence type="ECO:0000259" key="1">
    <source>
        <dbReference type="SMART" id="SM00470"/>
    </source>
</evidence>
<sequence length="294" mass="31637">MQYLEPIDLKGFRPATLRDQPQPSLKMVAIAELGIDTLYQRQMTATGRRAVQRIADEFDWTKFQPILVAPTELGKFAIVDGQHRASAAALVGLTAIPAMVVPMTLAQQALGFAAVNRDRIKIDGLGIYRAELAAGSQWAIDCQAAVEAGACQLATSNASSKSKKPGAIFAIGLIRKMVACGEAEAVSLGLQAVRRSICGTDPYYYTGPVLSVWLGAIARNQRYLRLHLSRVFDAIDIGFILDDARSRSRVLGKTSKEIALAHVERELRSRLKAKALCEGPTAVSPAADTGSKGT</sequence>
<gene>
    <name evidence="2" type="ORF">KX928_12655</name>
</gene>
<dbReference type="RefSeq" id="WP_219502900.1">
    <property type="nucleotide sequence ID" value="NZ_JAHXDN010000003.1"/>
</dbReference>
<reference evidence="2" key="1">
    <citation type="submission" date="2021-07" db="EMBL/GenBank/DDBJ databases">
        <title>Roseobacter insulae sp. nov., isolated from a tidal flat.</title>
        <authorList>
            <person name="Park S."/>
            <person name="Yoon J.-H."/>
        </authorList>
    </citation>
    <scope>NUCLEOTIDE SEQUENCE</scope>
    <source>
        <strain evidence="2">YSTF-M11</strain>
    </source>
</reference>
<dbReference type="Pfam" id="PF02195">
    <property type="entry name" value="ParB_N"/>
    <property type="match status" value="1"/>
</dbReference>
<accession>A0A9X1FVA5</accession>
<evidence type="ECO:0000313" key="2">
    <source>
        <dbReference type="EMBL" id="MBW4708635.1"/>
    </source>
</evidence>
<evidence type="ECO:0000313" key="3">
    <source>
        <dbReference type="Proteomes" id="UP001138661"/>
    </source>
</evidence>
<name>A0A9X1FVA5_9RHOB</name>
<dbReference type="CDD" id="cd16387">
    <property type="entry name" value="ParB_N_Srx"/>
    <property type="match status" value="1"/>
</dbReference>
<dbReference type="SMART" id="SM00470">
    <property type="entry name" value="ParB"/>
    <property type="match status" value="1"/>
</dbReference>
<keyword evidence="3" id="KW-1185">Reference proteome</keyword>
<dbReference type="InterPro" id="IPR003115">
    <property type="entry name" value="ParB_N"/>
</dbReference>
<dbReference type="EMBL" id="JAHXDN010000003">
    <property type="protein sequence ID" value="MBW4708635.1"/>
    <property type="molecule type" value="Genomic_DNA"/>
</dbReference>
<organism evidence="2 3">
    <name type="scientific">Roseobacter insulae</name>
    <dbReference type="NCBI Taxonomy" id="2859783"/>
    <lineage>
        <taxon>Bacteria</taxon>
        <taxon>Pseudomonadati</taxon>
        <taxon>Pseudomonadota</taxon>
        <taxon>Alphaproteobacteria</taxon>
        <taxon>Rhodobacterales</taxon>
        <taxon>Roseobacteraceae</taxon>
        <taxon>Roseobacter</taxon>
    </lineage>
</organism>
<proteinExistence type="predicted"/>
<dbReference type="AlphaFoldDB" id="A0A9X1FVA5"/>
<dbReference type="Proteomes" id="UP001138661">
    <property type="component" value="Unassembled WGS sequence"/>
</dbReference>